<dbReference type="EMBL" id="JAACJK010000004">
    <property type="protein sequence ID" value="KAF5340193.1"/>
    <property type="molecule type" value="Genomic_DNA"/>
</dbReference>
<proteinExistence type="predicted"/>
<gene>
    <name evidence="1" type="ORF">D9611_007874</name>
</gene>
<organism evidence="1 2">
    <name type="scientific">Ephemerocybe angulata</name>
    <dbReference type="NCBI Taxonomy" id="980116"/>
    <lineage>
        <taxon>Eukaryota</taxon>
        <taxon>Fungi</taxon>
        <taxon>Dikarya</taxon>
        <taxon>Basidiomycota</taxon>
        <taxon>Agaricomycotina</taxon>
        <taxon>Agaricomycetes</taxon>
        <taxon>Agaricomycetidae</taxon>
        <taxon>Agaricales</taxon>
        <taxon>Agaricineae</taxon>
        <taxon>Psathyrellaceae</taxon>
        <taxon>Ephemerocybe</taxon>
    </lineage>
</organism>
<sequence length="73" mass="8282">MRKRKRTGLDYGPWYRDGPSMFSQASNFVIHDLDAYNAGGDITVNHVHYHYHQSQDVTIRPFLAGVVTGVGLF</sequence>
<dbReference type="Proteomes" id="UP000541558">
    <property type="component" value="Unassembled WGS sequence"/>
</dbReference>
<protein>
    <submittedName>
        <fullName evidence="1">Uncharacterized protein</fullName>
    </submittedName>
</protein>
<name>A0A8H5CG78_9AGAR</name>
<reference evidence="1 2" key="1">
    <citation type="journal article" date="2020" name="ISME J.">
        <title>Uncovering the hidden diversity of litter-decomposition mechanisms in mushroom-forming fungi.</title>
        <authorList>
            <person name="Floudas D."/>
            <person name="Bentzer J."/>
            <person name="Ahren D."/>
            <person name="Johansson T."/>
            <person name="Persson P."/>
            <person name="Tunlid A."/>
        </authorList>
    </citation>
    <scope>NUCLEOTIDE SEQUENCE [LARGE SCALE GENOMIC DNA]</scope>
    <source>
        <strain evidence="1 2">CBS 175.51</strain>
    </source>
</reference>
<keyword evidence="2" id="KW-1185">Reference proteome</keyword>
<comment type="caution">
    <text evidence="1">The sequence shown here is derived from an EMBL/GenBank/DDBJ whole genome shotgun (WGS) entry which is preliminary data.</text>
</comment>
<evidence type="ECO:0000313" key="2">
    <source>
        <dbReference type="Proteomes" id="UP000541558"/>
    </source>
</evidence>
<dbReference type="AlphaFoldDB" id="A0A8H5CG78"/>
<evidence type="ECO:0000313" key="1">
    <source>
        <dbReference type="EMBL" id="KAF5340193.1"/>
    </source>
</evidence>
<accession>A0A8H5CG78</accession>